<protein>
    <submittedName>
        <fullName evidence="3">Uncharacterized protein</fullName>
    </submittedName>
</protein>
<evidence type="ECO:0000256" key="1">
    <source>
        <dbReference type="SAM" id="MobiDB-lite"/>
    </source>
</evidence>
<feature type="compositionally biased region" description="Basic and acidic residues" evidence="1">
    <location>
        <begin position="117"/>
        <end position="128"/>
    </location>
</feature>
<keyword evidence="2" id="KW-1133">Transmembrane helix</keyword>
<feature type="compositionally biased region" description="Gly residues" evidence="1">
    <location>
        <begin position="129"/>
        <end position="140"/>
    </location>
</feature>
<evidence type="ECO:0000313" key="4">
    <source>
        <dbReference type="Proteomes" id="UP001231189"/>
    </source>
</evidence>
<evidence type="ECO:0000313" key="3">
    <source>
        <dbReference type="EMBL" id="KAK1627195.1"/>
    </source>
</evidence>
<dbReference type="Proteomes" id="UP001231189">
    <property type="component" value="Unassembled WGS sequence"/>
</dbReference>
<reference evidence="3" key="1">
    <citation type="submission" date="2023-07" db="EMBL/GenBank/DDBJ databases">
        <title>A chromosome-level genome assembly of Lolium multiflorum.</title>
        <authorList>
            <person name="Chen Y."/>
            <person name="Copetti D."/>
            <person name="Kolliker R."/>
            <person name="Studer B."/>
        </authorList>
    </citation>
    <scope>NUCLEOTIDE SEQUENCE</scope>
    <source>
        <strain evidence="3">02402/16</strain>
        <tissue evidence="3">Leaf</tissue>
    </source>
</reference>
<gene>
    <name evidence="3" type="ORF">QYE76_001510</name>
</gene>
<comment type="caution">
    <text evidence="3">The sequence shown here is derived from an EMBL/GenBank/DDBJ whole genome shotgun (WGS) entry which is preliminary data.</text>
</comment>
<dbReference type="AlphaFoldDB" id="A0AAD8VX14"/>
<feature type="transmembrane region" description="Helical" evidence="2">
    <location>
        <begin position="13"/>
        <end position="38"/>
    </location>
</feature>
<proteinExistence type="predicted"/>
<sequence>MEPGRWRDCCSRVLLWLMLCMRAYALVAALRAAALLFAGAGERGRYCWWLCLHAWEDGAAAAARTSCAGAAGAGRMARQRRCALETEPGRGRPASCGLLPLLLQSRGARPGWGGAAEKMEPRPKKGGDARGGGGRGGNGEGEAVPREGGEAGGDEGRGGDDGEEGSRPDELRSAPLQAPRWAPNVVVSSRHMLRGS</sequence>
<accession>A0AAD8VX14</accession>
<keyword evidence="4" id="KW-1185">Reference proteome</keyword>
<feature type="compositionally biased region" description="Basic and acidic residues" evidence="1">
    <location>
        <begin position="143"/>
        <end position="172"/>
    </location>
</feature>
<evidence type="ECO:0000256" key="2">
    <source>
        <dbReference type="SAM" id="Phobius"/>
    </source>
</evidence>
<keyword evidence="2" id="KW-0472">Membrane</keyword>
<dbReference type="EMBL" id="JAUUTY010000005">
    <property type="protein sequence ID" value="KAK1627195.1"/>
    <property type="molecule type" value="Genomic_DNA"/>
</dbReference>
<organism evidence="3 4">
    <name type="scientific">Lolium multiflorum</name>
    <name type="common">Italian ryegrass</name>
    <name type="synonym">Lolium perenne subsp. multiflorum</name>
    <dbReference type="NCBI Taxonomy" id="4521"/>
    <lineage>
        <taxon>Eukaryota</taxon>
        <taxon>Viridiplantae</taxon>
        <taxon>Streptophyta</taxon>
        <taxon>Embryophyta</taxon>
        <taxon>Tracheophyta</taxon>
        <taxon>Spermatophyta</taxon>
        <taxon>Magnoliopsida</taxon>
        <taxon>Liliopsida</taxon>
        <taxon>Poales</taxon>
        <taxon>Poaceae</taxon>
        <taxon>BOP clade</taxon>
        <taxon>Pooideae</taxon>
        <taxon>Poodae</taxon>
        <taxon>Poeae</taxon>
        <taxon>Poeae Chloroplast Group 2 (Poeae type)</taxon>
        <taxon>Loliodinae</taxon>
        <taxon>Loliinae</taxon>
        <taxon>Lolium</taxon>
    </lineage>
</organism>
<keyword evidence="2" id="KW-0812">Transmembrane</keyword>
<name>A0AAD8VX14_LOLMU</name>
<feature type="region of interest" description="Disordered" evidence="1">
    <location>
        <begin position="110"/>
        <end position="196"/>
    </location>
</feature>